<gene>
    <name evidence="1" type="ORF">AW171_hschr74240</name>
</gene>
<dbReference type="EMBL" id="CP014247">
    <property type="protein sequence ID" value="AMD22216.1"/>
    <property type="molecule type" value="Genomic_DNA"/>
</dbReference>
<dbReference type="GeneID" id="28725559"/>
<evidence type="ECO:0000313" key="1">
    <source>
        <dbReference type="EMBL" id="AMD22216.1"/>
    </source>
</evidence>
<proteinExistence type="predicted"/>
<dbReference type="Proteomes" id="UP000243052">
    <property type="component" value="Chromosome vii"/>
</dbReference>
<dbReference type="STRING" id="45286.A0A120K2Q1"/>
<keyword evidence="2" id="KW-1185">Reference proteome</keyword>
<dbReference type="AlphaFoldDB" id="A0A120K2Q1"/>
<dbReference type="OrthoDB" id="4067384at2759"/>
<dbReference type="RefSeq" id="XP_017989212.1">
    <property type="nucleotide sequence ID" value="XM_018133625.1"/>
</dbReference>
<name>A0A120K2Q1_9SACH</name>
<organism evidence="1 2">
    <name type="scientific">Eremothecium sinecaudum</name>
    <dbReference type="NCBI Taxonomy" id="45286"/>
    <lineage>
        <taxon>Eukaryota</taxon>
        <taxon>Fungi</taxon>
        <taxon>Dikarya</taxon>
        <taxon>Ascomycota</taxon>
        <taxon>Saccharomycotina</taxon>
        <taxon>Saccharomycetes</taxon>
        <taxon>Saccharomycetales</taxon>
        <taxon>Saccharomycetaceae</taxon>
        <taxon>Eremothecium</taxon>
    </lineage>
</organism>
<accession>A0A120K2Q1</accession>
<sequence length="108" mass="12459">MDQRAQTTLQYKLQLLFHINTLLILRSTLLKQGNPQLEGLPAEQIDALLRHYVKRIHCNLQCISNINQGNYKARPAILEPPPLPPGIPQQQDILPKLYILLTKMLEVW</sequence>
<protein>
    <submittedName>
        <fullName evidence="1">HGL124Wp</fullName>
    </submittedName>
</protein>
<evidence type="ECO:0000313" key="2">
    <source>
        <dbReference type="Proteomes" id="UP000243052"/>
    </source>
</evidence>
<reference evidence="1 2" key="1">
    <citation type="submission" date="2016-01" db="EMBL/GenBank/DDBJ databases">
        <title>Genome sequence of the yeast Holleya sinecauda.</title>
        <authorList>
            <person name="Dietrich F.S."/>
        </authorList>
    </citation>
    <scope>NUCLEOTIDE SEQUENCE [LARGE SCALE GENOMIC DNA]</scope>
    <source>
        <strain evidence="1 2">ATCC 58844</strain>
    </source>
</reference>